<dbReference type="Proteomes" id="UP000054350">
    <property type="component" value="Unassembled WGS sequence"/>
</dbReference>
<reference evidence="1 2" key="1">
    <citation type="submission" date="2009-11" db="EMBL/GenBank/DDBJ databases">
        <title>Annotation of Allomyces macrogynus ATCC 38327.</title>
        <authorList>
            <consortium name="The Broad Institute Genome Sequencing Platform"/>
            <person name="Russ C."/>
            <person name="Cuomo C."/>
            <person name="Burger G."/>
            <person name="Gray M.W."/>
            <person name="Holland P.W.H."/>
            <person name="King N."/>
            <person name="Lang F.B.F."/>
            <person name="Roger A.J."/>
            <person name="Ruiz-Trillo I."/>
            <person name="Young S.K."/>
            <person name="Zeng Q."/>
            <person name="Gargeya S."/>
            <person name="Fitzgerald M."/>
            <person name="Haas B."/>
            <person name="Abouelleil A."/>
            <person name="Alvarado L."/>
            <person name="Arachchi H.M."/>
            <person name="Berlin A."/>
            <person name="Chapman S.B."/>
            <person name="Gearin G."/>
            <person name="Goldberg J."/>
            <person name="Griggs A."/>
            <person name="Gujja S."/>
            <person name="Hansen M."/>
            <person name="Heiman D."/>
            <person name="Howarth C."/>
            <person name="Larimer J."/>
            <person name="Lui A."/>
            <person name="MacDonald P.J.P."/>
            <person name="McCowen C."/>
            <person name="Montmayeur A."/>
            <person name="Murphy C."/>
            <person name="Neiman D."/>
            <person name="Pearson M."/>
            <person name="Priest M."/>
            <person name="Roberts A."/>
            <person name="Saif S."/>
            <person name="Shea T."/>
            <person name="Sisk P."/>
            <person name="Stolte C."/>
            <person name="Sykes S."/>
            <person name="Wortman J."/>
            <person name="Nusbaum C."/>
            <person name="Birren B."/>
        </authorList>
    </citation>
    <scope>NUCLEOTIDE SEQUENCE [LARGE SCALE GENOMIC DNA]</scope>
    <source>
        <strain evidence="1 2">ATCC 38327</strain>
    </source>
</reference>
<gene>
    <name evidence="1" type="ORF">AMAG_06094</name>
</gene>
<name>A0A0L0SE69_ALLM3</name>
<proteinExistence type="predicted"/>
<organism evidence="1 2">
    <name type="scientific">Allomyces macrogynus (strain ATCC 38327)</name>
    <name type="common">Allomyces javanicus var. macrogynus</name>
    <dbReference type="NCBI Taxonomy" id="578462"/>
    <lineage>
        <taxon>Eukaryota</taxon>
        <taxon>Fungi</taxon>
        <taxon>Fungi incertae sedis</taxon>
        <taxon>Blastocladiomycota</taxon>
        <taxon>Blastocladiomycetes</taxon>
        <taxon>Blastocladiales</taxon>
        <taxon>Blastocladiaceae</taxon>
        <taxon>Allomyces</taxon>
    </lineage>
</organism>
<reference evidence="2" key="2">
    <citation type="submission" date="2009-11" db="EMBL/GenBank/DDBJ databases">
        <title>The Genome Sequence of Allomyces macrogynus strain ATCC 38327.</title>
        <authorList>
            <consortium name="The Broad Institute Genome Sequencing Platform"/>
            <person name="Russ C."/>
            <person name="Cuomo C."/>
            <person name="Shea T."/>
            <person name="Young S.K."/>
            <person name="Zeng Q."/>
            <person name="Koehrsen M."/>
            <person name="Haas B."/>
            <person name="Borodovsky M."/>
            <person name="Guigo R."/>
            <person name="Alvarado L."/>
            <person name="Berlin A."/>
            <person name="Borenstein D."/>
            <person name="Chen Z."/>
            <person name="Engels R."/>
            <person name="Freedman E."/>
            <person name="Gellesch M."/>
            <person name="Goldberg J."/>
            <person name="Griggs A."/>
            <person name="Gujja S."/>
            <person name="Heiman D."/>
            <person name="Hepburn T."/>
            <person name="Howarth C."/>
            <person name="Jen D."/>
            <person name="Larson L."/>
            <person name="Lewis B."/>
            <person name="Mehta T."/>
            <person name="Park D."/>
            <person name="Pearson M."/>
            <person name="Roberts A."/>
            <person name="Saif S."/>
            <person name="Shenoy N."/>
            <person name="Sisk P."/>
            <person name="Stolte C."/>
            <person name="Sykes S."/>
            <person name="Walk T."/>
            <person name="White J."/>
            <person name="Yandava C."/>
            <person name="Burger G."/>
            <person name="Gray M.W."/>
            <person name="Holland P.W.H."/>
            <person name="King N."/>
            <person name="Lang F.B.F."/>
            <person name="Roger A.J."/>
            <person name="Ruiz-Trillo I."/>
            <person name="Lander E."/>
            <person name="Nusbaum C."/>
        </authorList>
    </citation>
    <scope>NUCLEOTIDE SEQUENCE [LARGE SCALE GENOMIC DNA]</scope>
    <source>
        <strain evidence="2">ATCC 38327</strain>
    </source>
</reference>
<dbReference type="STRING" id="578462.A0A0L0SE69"/>
<evidence type="ECO:0000313" key="1">
    <source>
        <dbReference type="EMBL" id="KNE60732.1"/>
    </source>
</evidence>
<sequence>MPQAADDVTLEDLYPDLVTWRVSLDDRRAAPEKLVRLFQLTQLAMEVQDLSAAHSDENQALRADLDEATKEVTPLRTDLTTAEEQVLVERAAAAKLRDEVRFERMRNKDLELVVDSLNLKVKELKAAQARTLGRRNEDENRTEIREEAQLVAKYLTEVQMLSAQNSELGDEVAAMTGELEAVPRLKTRSRSNRPG</sequence>
<evidence type="ECO:0008006" key="3">
    <source>
        <dbReference type="Google" id="ProtNLM"/>
    </source>
</evidence>
<dbReference type="EMBL" id="GG745336">
    <property type="protein sequence ID" value="KNE60732.1"/>
    <property type="molecule type" value="Genomic_DNA"/>
</dbReference>
<protein>
    <recommendedName>
        <fullName evidence="3">Autophagy-related protein 16 domain-containing protein</fullName>
    </recommendedName>
</protein>
<dbReference type="VEuPathDB" id="FungiDB:AMAG_06094"/>
<evidence type="ECO:0000313" key="2">
    <source>
        <dbReference type="Proteomes" id="UP000054350"/>
    </source>
</evidence>
<dbReference type="AlphaFoldDB" id="A0A0L0SE69"/>
<accession>A0A0L0SE69</accession>
<keyword evidence="2" id="KW-1185">Reference proteome</keyword>